<name>A0A562NP36_9RHOB</name>
<evidence type="ECO:0000313" key="6">
    <source>
        <dbReference type="EMBL" id="TWI33928.1"/>
    </source>
</evidence>
<evidence type="ECO:0000256" key="4">
    <source>
        <dbReference type="ARBA" id="ARBA00023163"/>
    </source>
</evidence>
<dbReference type="GO" id="GO:0003700">
    <property type="term" value="F:DNA-binding transcription factor activity"/>
    <property type="evidence" value="ECO:0007669"/>
    <property type="project" value="InterPro"/>
</dbReference>
<feature type="domain" description="HTH lysR-type" evidence="5">
    <location>
        <begin position="5"/>
        <end position="62"/>
    </location>
</feature>
<dbReference type="PANTHER" id="PTHR30537:SF79">
    <property type="entry name" value="TRANSCRIPTIONAL REGULATOR-RELATED"/>
    <property type="match status" value="1"/>
</dbReference>
<proteinExistence type="inferred from homology"/>
<dbReference type="InterPro" id="IPR036388">
    <property type="entry name" value="WH-like_DNA-bd_sf"/>
</dbReference>
<keyword evidence="2" id="KW-0805">Transcription regulation</keyword>
<dbReference type="OrthoDB" id="7328368at2"/>
<dbReference type="InterPro" id="IPR058163">
    <property type="entry name" value="LysR-type_TF_proteobact-type"/>
</dbReference>
<dbReference type="InterPro" id="IPR005119">
    <property type="entry name" value="LysR_subst-bd"/>
</dbReference>
<dbReference type="PROSITE" id="PS50931">
    <property type="entry name" value="HTH_LYSR"/>
    <property type="match status" value="1"/>
</dbReference>
<dbReference type="SUPFAM" id="SSF53850">
    <property type="entry name" value="Periplasmic binding protein-like II"/>
    <property type="match status" value="1"/>
</dbReference>
<evidence type="ECO:0000313" key="7">
    <source>
        <dbReference type="Proteomes" id="UP000316225"/>
    </source>
</evidence>
<comment type="caution">
    <text evidence="6">The sequence shown here is derived from an EMBL/GenBank/DDBJ whole genome shotgun (WGS) entry which is preliminary data.</text>
</comment>
<dbReference type="InterPro" id="IPR036390">
    <property type="entry name" value="WH_DNA-bd_sf"/>
</dbReference>
<dbReference type="RefSeq" id="WP_145398092.1">
    <property type="nucleotide sequence ID" value="NZ_VLKU01000006.1"/>
</dbReference>
<protein>
    <submittedName>
        <fullName evidence="6">LysR family glycine cleavage system transcriptional activator</fullName>
    </submittedName>
</protein>
<gene>
    <name evidence="6" type="ORF">IQ24_02295</name>
</gene>
<dbReference type="Pfam" id="PF03466">
    <property type="entry name" value="LysR_substrate"/>
    <property type="match status" value="1"/>
</dbReference>
<keyword evidence="7" id="KW-1185">Reference proteome</keyword>
<evidence type="ECO:0000256" key="1">
    <source>
        <dbReference type="ARBA" id="ARBA00009437"/>
    </source>
</evidence>
<evidence type="ECO:0000259" key="5">
    <source>
        <dbReference type="PROSITE" id="PS50931"/>
    </source>
</evidence>
<dbReference type="PANTHER" id="PTHR30537">
    <property type="entry name" value="HTH-TYPE TRANSCRIPTIONAL REGULATOR"/>
    <property type="match status" value="1"/>
</dbReference>
<keyword evidence="3" id="KW-0238">DNA-binding</keyword>
<accession>A0A562NP36</accession>
<dbReference type="AlphaFoldDB" id="A0A562NP36"/>
<sequence>MAQLPPLRALQIFEAFGRLGTVHATAQELNVTPGAVSQQLRLLEDHLEMVLLVKDGRRAALTPVARGYHELIAQGFGRFALAQDYIVEHRLAQELTISCLPTLLQRWLNPLLPAFQLATSDSSLRLIAQDLEPDSHMLEHTFRLTYGEVGRRYTHSRVLFTDFCFPAASPEFLARHPEALTPEGLARLPLIGIDWGAQYTTEPHWRDWFLSQLATEPPPLRHVAVYSASGMGLEAAAAGQGAVLAQWSFARDDLAAGRLVRLSQDRLYLPDPYFVCWGQTTLNQPVARHFLDWLMQIIKPIREQTRQQN</sequence>
<dbReference type="GO" id="GO:0006351">
    <property type="term" value="P:DNA-templated transcription"/>
    <property type="evidence" value="ECO:0007669"/>
    <property type="project" value="TreeGrafter"/>
</dbReference>
<dbReference type="Gene3D" id="1.10.10.10">
    <property type="entry name" value="Winged helix-like DNA-binding domain superfamily/Winged helix DNA-binding domain"/>
    <property type="match status" value="1"/>
</dbReference>
<dbReference type="SUPFAM" id="SSF46785">
    <property type="entry name" value="Winged helix' DNA-binding domain"/>
    <property type="match status" value="1"/>
</dbReference>
<reference evidence="6 7" key="1">
    <citation type="journal article" date="2015" name="Stand. Genomic Sci.">
        <title>Genomic Encyclopedia of Bacterial and Archaeal Type Strains, Phase III: the genomes of soil and plant-associated and newly described type strains.</title>
        <authorList>
            <person name="Whitman W.B."/>
            <person name="Woyke T."/>
            <person name="Klenk H.P."/>
            <person name="Zhou Y."/>
            <person name="Lilburn T.G."/>
            <person name="Beck B.J."/>
            <person name="De Vos P."/>
            <person name="Vandamme P."/>
            <person name="Eisen J.A."/>
            <person name="Garrity G."/>
            <person name="Hugenholtz P."/>
            <person name="Kyrpides N.C."/>
        </authorList>
    </citation>
    <scope>NUCLEOTIDE SEQUENCE [LARGE SCALE GENOMIC DNA]</scope>
    <source>
        <strain evidence="6 7">CGMCC 1.5364</strain>
    </source>
</reference>
<dbReference type="Pfam" id="PF00126">
    <property type="entry name" value="HTH_1"/>
    <property type="match status" value="1"/>
</dbReference>
<comment type="similarity">
    <text evidence="1">Belongs to the LysR transcriptional regulatory family.</text>
</comment>
<dbReference type="EMBL" id="VLKU01000006">
    <property type="protein sequence ID" value="TWI33928.1"/>
    <property type="molecule type" value="Genomic_DNA"/>
</dbReference>
<dbReference type="GO" id="GO:0043565">
    <property type="term" value="F:sequence-specific DNA binding"/>
    <property type="evidence" value="ECO:0007669"/>
    <property type="project" value="TreeGrafter"/>
</dbReference>
<evidence type="ECO:0000256" key="3">
    <source>
        <dbReference type="ARBA" id="ARBA00023125"/>
    </source>
</evidence>
<keyword evidence="4" id="KW-0804">Transcription</keyword>
<dbReference type="InterPro" id="IPR000847">
    <property type="entry name" value="LysR_HTH_N"/>
</dbReference>
<evidence type="ECO:0000256" key="2">
    <source>
        <dbReference type="ARBA" id="ARBA00023015"/>
    </source>
</evidence>
<dbReference type="Gene3D" id="3.40.190.10">
    <property type="entry name" value="Periplasmic binding protein-like II"/>
    <property type="match status" value="2"/>
</dbReference>
<dbReference type="Proteomes" id="UP000316225">
    <property type="component" value="Unassembled WGS sequence"/>
</dbReference>
<organism evidence="6 7">
    <name type="scientific">Paracoccus sulfuroxidans</name>
    <dbReference type="NCBI Taxonomy" id="384678"/>
    <lineage>
        <taxon>Bacteria</taxon>
        <taxon>Pseudomonadati</taxon>
        <taxon>Pseudomonadota</taxon>
        <taxon>Alphaproteobacteria</taxon>
        <taxon>Rhodobacterales</taxon>
        <taxon>Paracoccaceae</taxon>
        <taxon>Paracoccus</taxon>
    </lineage>
</organism>